<dbReference type="EMBL" id="NMUF01000004">
    <property type="protein sequence ID" value="RFB00020.1"/>
    <property type="molecule type" value="Genomic_DNA"/>
</dbReference>
<keyword evidence="3" id="KW-0645">Protease</keyword>
<evidence type="ECO:0000313" key="3">
    <source>
        <dbReference type="EMBL" id="RFB00020.1"/>
    </source>
</evidence>
<organism evidence="3 4">
    <name type="scientific">Pyrobaculum aerophilum</name>
    <dbReference type="NCBI Taxonomy" id="13773"/>
    <lineage>
        <taxon>Archaea</taxon>
        <taxon>Thermoproteota</taxon>
        <taxon>Thermoprotei</taxon>
        <taxon>Thermoproteales</taxon>
        <taxon>Thermoproteaceae</taxon>
        <taxon>Pyrobaculum</taxon>
    </lineage>
</organism>
<keyword evidence="1" id="KW-0812">Transmembrane</keyword>
<evidence type="ECO:0000256" key="1">
    <source>
        <dbReference type="SAM" id="Phobius"/>
    </source>
</evidence>
<dbReference type="GO" id="GO:0006508">
    <property type="term" value="P:proteolysis"/>
    <property type="evidence" value="ECO:0007669"/>
    <property type="project" value="UniProtKB-KW"/>
</dbReference>
<dbReference type="RefSeq" id="WP_116430399.1">
    <property type="nucleotide sequence ID" value="NZ_NMUF01000004.1"/>
</dbReference>
<keyword evidence="1" id="KW-0472">Membrane</keyword>
<feature type="transmembrane region" description="Helical" evidence="1">
    <location>
        <begin position="56"/>
        <end position="76"/>
    </location>
</feature>
<evidence type="ECO:0000313" key="4">
    <source>
        <dbReference type="Proteomes" id="UP000256877"/>
    </source>
</evidence>
<gene>
    <name evidence="3" type="ORF">CGL52_02320</name>
</gene>
<comment type="caution">
    <text evidence="3">The sequence shown here is derived from an EMBL/GenBank/DDBJ whole genome shotgun (WGS) entry which is preliminary data.</text>
</comment>
<accession>A0A371R673</accession>
<dbReference type="GO" id="GO:0080120">
    <property type="term" value="P:CAAX-box protein maturation"/>
    <property type="evidence" value="ECO:0007669"/>
    <property type="project" value="UniProtKB-ARBA"/>
</dbReference>
<protein>
    <submittedName>
        <fullName evidence="3">CPBP family intramembrane metalloprotease</fullName>
    </submittedName>
</protein>
<dbReference type="AlphaFoldDB" id="A0A371R673"/>
<dbReference type="InterPro" id="IPR003675">
    <property type="entry name" value="Rce1/LyrA-like_dom"/>
</dbReference>
<dbReference type="GO" id="GO:0004175">
    <property type="term" value="F:endopeptidase activity"/>
    <property type="evidence" value="ECO:0007669"/>
    <property type="project" value="UniProtKB-ARBA"/>
</dbReference>
<keyword evidence="3" id="KW-0378">Hydrolase</keyword>
<reference evidence="3 4" key="1">
    <citation type="submission" date="2017-07" db="EMBL/GenBank/DDBJ databases">
        <title>Draft genome sequence of aerobic hyperthermophilic archaea, Pyrobaculum aerophilum YKB31 and YKB32.</title>
        <authorList>
            <person name="Mochizuki T."/>
            <person name="Berliner A.J."/>
            <person name="Yoshida-Takashima Y."/>
            <person name="Takaki Y."/>
            <person name="Nunoura T."/>
            <person name="Takai K."/>
        </authorList>
    </citation>
    <scope>NUCLEOTIDE SEQUENCE [LARGE SCALE GENOMIC DNA]</scope>
    <source>
        <strain evidence="3 4">YKB32</strain>
    </source>
</reference>
<proteinExistence type="predicted"/>
<dbReference type="Proteomes" id="UP000256877">
    <property type="component" value="Unassembled WGS sequence"/>
</dbReference>
<dbReference type="Pfam" id="PF02517">
    <property type="entry name" value="Rce1-like"/>
    <property type="match status" value="1"/>
</dbReference>
<keyword evidence="1" id="KW-1133">Transmembrane helix</keyword>
<dbReference type="PANTHER" id="PTHR43592">
    <property type="entry name" value="CAAX AMINO TERMINAL PROTEASE"/>
    <property type="match status" value="1"/>
</dbReference>
<feature type="transmembrane region" description="Helical" evidence="1">
    <location>
        <begin position="27"/>
        <end position="44"/>
    </location>
</feature>
<dbReference type="PANTHER" id="PTHR43592:SF15">
    <property type="entry name" value="CAAX AMINO TERMINAL PROTEASE FAMILY PROTEIN"/>
    <property type="match status" value="1"/>
</dbReference>
<feature type="domain" description="CAAX prenyl protease 2/Lysostaphin resistance protein A-like" evidence="2">
    <location>
        <begin position="101"/>
        <end position="187"/>
    </location>
</feature>
<dbReference type="OrthoDB" id="275779at2157"/>
<sequence>MVILIAVAFIISVVIFAIVKPAACSALYAGAALYALYLPAGLLVKWKLSKGFPIAFLVYFLSLIAAGLLVLSIPQIGEEFFKIREAQAHYYSIAYQCPLGKLITTLQTVFLAPLVEEVIFRGILFEETRRALGTAPAYFVSSLAFALLHYPGLGALPIFIIALSLAFAYQRYGLPASVMIHAFQNTVATLFFY</sequence>
<name>A0A371R673_9CREN</name>
<evidence type="ECO:0000259" key="2">
    <source>
        <dbReference type="Pfam" id="PF02517"/>
    </source>
</evidence>
<dbReference type="GO" id="GO:0008237">
    <property type="term" value="F:metallopeptidase activity"/>
    <property type="evidence" value="ECO:0007669"/>
    <property type="project" value="UniProtKB-KW"/>
</dbReference>
<keyword evidence="3" id="KW-0482">Metalloprotease</keyword>
<feature type="transmembrane region" description="Helical" evidence="1">
    <location>
        <begin position="148"/>
        <end position="169"/>
    </location>
</feature>